<dbReference type="OrthoDB" id="2261005at2759"/>
<evidence type="ECO:0000313" key="1">
    <source>
        <dbReference type="EMBL" id="KAF7728741.1"/>
    </source>
</evidence>
<dbReference type="Proteomes" id="UP000605846">
    <property type="component" value="Unassembled WGS sequence"/>
</dbReference>
<gene>
    <name evidence="1" type="ORF">EC973_005579</name>
</gene>
<comment type="caution">
    <text evidence="1">The sequence shown here is derived from an EMBL/GenBank/DDBJ whole genome shotgun (WGS) entry which is preliminary data.</text>
</comment>
<protein>
    <submittedName>
        <fullName evidence="1">Uncharacterized protein</fullName>
    </submittedName>
</protein>
<sequence length="184" mass="21203">MLAVLINRTPIQYINASTLVDSRRPIPLRFESFYFNQALVVATIKLGSQHAVTENASIHLTDQRLVLVQQPSLPRLWRHAVSPFRTVEIDLMNVKSLKSKMVKRHIIQLDFMADQTVSIQLDFTKKIKKRYDRLNTFREYLTMVLSALASKRQTLHHLTYVNTPALDIPPAYDSIFLPPPAYSN</sequence>
<dbReference type="EMBL" id="JABAYA010000032">
    <property type="protein sequence ID" value="KAF7728741.1"/>
    <property type="molecule type" value="Genomic_DNA"/>
</dbReference>
<dbReference type="AlphaFoldDB" id="A0A8H7ES33"/>
<accession>A0A8H7ES33</accession>
<reference evidence="1" key="1">
    <citation type="submission" date="2020-01" db="EMBL/GenBank/DDBJ databases">
        <title>Genome Sequencing of Three Apophysomyces-Like Fungal Strains Confirms a Novel Fungal Genus in the Mucoromycota with divergent Burkholderia-like Endosymbiotic Bacteria.</title>
        <authorList>
            <person name="Stajich J.E."/>
            <person name="Macias A.M."/>
            <person name="Carter-House D."/>
            <person name="Lovett B."/>
            <person name="Kasson L.R."/>
            <person name="Berry K."/>
            <person name="Grigoriev I."/>
            <person name="Chang Y."/>
            <person name="Spatafora J."/>
            <person name="Kasson M.T."/>
        </authorList>
    </citation>
    <scope>NUCLEOTIDE SEQUENCE</scope>
    <source>
        <strain evidence="1">NRRL A-21654</strain>
    </source>
</reference>
<organism evidence="1 2">
    <name type="scientific">Apophysomyces ossiformis</name>
    <dbReference type="NCBI Taxonomy" id="679940"/>
    <lineage>
        <taxon>Eukaryota</taxon>
        <taxon>Fungi</taxon>
        <taxon>Fungi incertae sedis</taxon>
        <taxon>Mucoromycota</taxon>
        <taxon>Mucoromycotina</taxon>
        <taxon>Mucoromycetes</taxon>
        <taxon>Mucorales</taxon>
        <taxon>Mucorineae</taxon>
        <taxon>Mucoraceae</taxon>
        <taxon>Apophysomyces</taxon>
    </lineage>
</organism>
<proteinExistence type="predicted"/>
<evidence type="ECO:0000313" key="2">
    <source>
        <dbReference type="Proteomes" id="UP000605846"/>
    </source>
</evidence>
<name>A0A8H7ES33_9FUNG</name>
<keyword evidence="2" id="KW-1185">Reference proteome</keyword>